<dbReference type="Proteomes" id="UP000298390">
    <property type="component" value="Unassembled WGS sequence"/>
</dbReference>
<proteinExistence type="predicted"/>
<sequence>MDDEDWVDDNEDVANTGSNDGESSDIAMQDASSAVTADERRGGGSEDRHNLLTVRRVNPDDIKNVHPLYQPEHQLEDPVEEMDDVESPFGRYKISHVPSLGIISGHNIAQKMDTHSFADALSSFLLTESPSAGQRSLALLSSEYPVYKEFSRMLPSLCGISNNIFCDCVRVVPAIGQRPVRYNTVVFVNNFSVAQMTGVKGYHVGQVLLESGLGLV</sequence>
<organism evidence="2 3">
    <name type="scientific">Rhodofomes roseus</name>
    <dbReference type="NCBI Taxonomy" id="34475"/>
    <lineage>
        <taxon>Eukaryota</taxon>
        <taxon>Fungi</taxon>
        <taxon>Dikarya</taxon>
        <taxon>Basidiomycota</taxon>
        <taxon>Agaricomycotina</taxon>
        <taxon>Agaricomycetes</taxon>
        <taxon>Polyporales</taxon>
        <taxon>Rhodofomes</taxon>
    </lineage>
</organism>
<protein>
    <submittedName>
        <fullName evidence="2">Uncharacterized protein</fullName>
    </submittedName>
</protein>
<accession>A0A4Y9XRJ0</accession>
<evidence type="ECO:0000256" key="1">
    <source>
        <dbReference type="SAM" id="MobiDB-lite"/>
    </source>
</evidence>
<feature type="compositionally biased region" description="Basic and acidic residues" evidence="1">
    <location>
        <begin position="37"/>
        <end position="49"/>
    </location>
</feature>
<evidence type="ECO:0000313" key="3">
    <source>
        <dbReference type="Proteomes" id="UP000298390"/>
    </source>
</evidence>
<feature type="compositionally biased region" description="Acidic residues" evidence="1">
    <location>
        <begin position="1"/>
        <end position="12"/>
    </location>
</feature>
<feature type="region of interest" description="Disordered" evidence="1">
    <location>
        <begin position="1"/>
        <end position="49"/>
    </location>
</feature>
<comment type="caution">
    <text evidence="2">The sequence shown here is derived from an EMBL/GenBank/DDBJ whole genome shotgun (WGS) entry which is preliminary data.</text>
</comment>
<name>A0A4Y9XRJ0_9APHY</name>
<dbReference type="EMBL" id="SEKV01001058">
    <property type="protein sequence ID" value="TFY52007.1"/>
    <property type="molecule type" value="Genomic_DNA"/>
</dbReference>
<evidence type="ECO:0000313" key="2">
    <source>
        <dbReference type="EMBL" id="TFY52007.1"/>
    </source>
</evidence>
<gene>
    <name evidence="2" type="ORF">EVJ58_g10254</name>
</gene>
<dbReference type="AlphaFoldDB" id="A0A4Y9XRJ0"/>
<reference evidence="2 3" key="1">
    <citation type="submission" date="2019-01" db="EMBL/GenBank/DDBJ databases">
        <title>Genome sequencing of the rare red list fungi Fomitopsis rosea.</title>
        <authorList>
            <person name="Buettner E."/>
            <person name="Kellner H."/>
        </authorList>
    </citation>
    <scope>NUCLEOTIDE SEQUENCE [LARGE SCALE GENOMIC DNA]</scope>
    <source>
        <strain evidence="2 3">DSM 105464</strain>
    </source>
</reference>